<evidence type="ECO:0000256" key="8">
    <source>
        <dbReference type="ARBA" id="ARBA00022737"/>
    </source>
</evidence>
<dbReference type="GO" id="GO:0030479">
    <property type="term" value="C:actin cortical patch"/>
    <property type="evidence" value="ECO:0007669"/>
    <property type="project" value="UniProtKB-SubCell"/>
</dbReference>
<dbReference type="GO" id="GO:0005886">
    <property type="term" value="C:plasma membrane"/>
    <property type="evidence" value="ECO:0007669"/>
    <property type="project" value="UniProtKB-SubCell"/>
</dbReference>
<dbReference type="InterPro" id="IPR018247">
    <property type="entry name" value="EF_Hand_1_Ca_BS"/>
</dbReference>
<dbReference type="EMBL" id="MCGN01000002">
    <property type="protein sequence ID" value="ORZ00811.1"/>
    <property type="molecule type" value="Genomic_DNA"/>
</dbReference>
<evidence type="ECO:0000256" key="10">
    <source>
        <dbReference type="ARBA" id="ARBA00022837"/>
    </source>
</evidence>
<dbReference type="PROSITE" id="PS50222">
    <property type="entry name" value="EF_HAND_2"/>
    <property type="match status" value="1"/>
</dbReference>
<reference evidence="19 20" key="1">
    <citation type="submission" date="2016-07" db="EMBL/GenBank/DDBJ databases">
        <title>Pervasive Adenine N6-methylation of Active Genes in Fungi.</title>
        <authorList>
            <consortium name="DOE Joint Genome Institute"/>
            <person name="Mondo S.J."/>
            <person name="Dannebaum R.O."/>
            <person name="Kuo R.C."/>
            <person name="Labutti K."/>
            <person name="Haridas S."/>
            <person name="Kuo A."/>
            <person name="Salamov A."/>
            <person name="Ahrendt S.R."/>
            <person name="Lipzen A."/>
            <person name="Sullivan W."/>
            <person name="Andreopoulos W.B."/>
            <person name="Clum A."/>
            <person name="Lindquist E."/>
            <person name="Daum C."/>
            <person name="Ramamoorthy G.K."/>
            <person name="Gryganskyi A."/>
            <person name="Culley D."/>
            <person name="Magnuson J.K."/>
            <person name="James T.Y."/>
            <person name="O'Malley M.A."/>
            <person name="Stajich J.E."/>
            <person name="Spatafora J.W."/>
            <person name="Visel A."/>
            <person name="Grigoriev I.V."/>
        </authorList>
    </citation>
    <scope>NUCLEOTIDE SEQUENCE [LARGE SCALE GENOMIC DNA]</scope>
    <source>
        <strain evidence="19 20">NRRL 2496</strain>
    </source>
</reference>
<feature type="region of interest" description="Disordered" evidence="16">
    <location>
        <begin position="107"/>
        <end position="150"/>
    </location>
</feature>
<dbReference type="InterPro" id="IPR025604">
    <property type="entry name" value="End3"/>
</dbReference>
<dbReference type="CDD" id="cd00052">
    <property type="entry name" value="EH"/>
    <property type="match status" value="1"/>
</dbReference>
<feature type="domain" description="EH" evidence="17">
    <location>
        <begin position="8"/>
        <end position="96"/>
    </location>
</feature>
<dbReference type="InterPro" id="IPR000261">
    <property type="entry name" value="EH_dom"/>
</dbReference>
<dbReference type="OrthoDB" id="1716625at2759"/>
<comment type="subcellular location">
    <subcellularLocation>
        <location evidence="3">Cell membrane</location>
        <topology evidence="3">Peripheral membrane protein</topology>
        <orientation evidence="3">Cytoplasmic side</orientation>
    </subcellularLocation>
    <subcellularLocation>
        <location evidence="2">Cytoplasm</location>
        <location evidence="2">Cytoskeleton</location>
        <location evidence="2">Actin patch</location>
    </subcellularLocation>
    <subcellularLocation>
        <location evidence="1">Endosome membrane</location>
        <topology evidence="1">Peripheral membrane protein</topology>
        <orientation evidence="1">Cytoplasmic side</orientation>
    </subcellularLocation>
</comment>
<dbReference type="InParanoid" id="A0A1X2HN73"/>
<dbReference type="Pfam" id="PF12763">
    <property type="entry name" value="EH"/>
    <property type="match status" value="1"/>
</dbReference>
<evidence type="ECO:0000256" key="7">
    <source>
        <dbReference type="ARBA" id="ARBA00022583"/>
    </source>
</evidence>
<name>A0A1X2HN73_SYNRA</name>
<protein>
    <recommendedName>
        <fullName evidence="14">Endocytosis protein 3</fullName>
    </recommendedName>
</protein>
<evidence type="ECO:0000259" key="18">
    <source>
        <dbReference type="PROSITE" id="PS50222"/>
    </source>
</evidence>
<evidence type="ECO:0000313" key="20">
    <source>
        <dbReference type="Proteomes" id="UP000242180"/>
    </source>
</evidence>
<dbReference type="OMA" id="DWLIPES"/>
<dbReference type="SUPFAM" id="SSF47473">
    <property type="entry name" value="EF-hand"/>
    <property type="match status" value="2"/>
</dbReference>
<accession>A0A1X2HN73</accession>
<dbReference type="Pfam" id="PF12761">
    <property type="entry name" value="End3"/>
    <property type="match status" value="1"/>
</dbReference>
<dbReference type="STRING" id="13706.A0A1X2HN73"/>
<dbReference type="Proteomes" id="UP000242180">
    <property type="component" value="Unassembled WGS sequence"/>
</dbReference>
<dbReference type="GO" id="GO:0005509">
    <property type="term" value="F:calcium ion binding"/>
    <property type="evidence" value="ECO:0007669"/>
    <property type="project" value="InterPro"/>
</dbReference>
<feature type="domain" description="EH" evidence="17">
    <location>
        <begin position="207"/>
        <end position="295"/>
    </location>
</feature>
<proteinExistence type="inferred from homology"/>
<feature type="domain" description="EF-hand" evidence="18">
    <location>
        <begin position="40"/>
        <end position="75"/>
    </location>
</feature>
<evidence type="ECO:0000256" key="9">
    <source>
        <dbReference type="ARBA" id="ARBA00022753"/>
    </source>
</evidence>
<keyword evidence="9" id="KW-0967">Endosome</keyword>
<evidence type="ECO:0000256" key="16">
    <source>
        <dbReference type="SAM" id="MobiDB-lite"/>
    </source>
</evidence>
<keyword evidence="13" id="KW-0206">Cytoskeleton</keyword>
<evidence type="ECO:0000256" key="2">
    <source>
        <dbReference type="ARBA" id="ARBA00004134"/>
    </source>
</evidence>
<feature type="coiled-coil region" evidence="15">
    <location>
        <begin position="354"/>
        <end position="381"/>
    </location>
</feature>
<organism evidence="19 20">
    <name type="scientific">Syncephalastrum racemosum</name>
    <name type="common">Filamentous fungus</name>
    <dbReference type="NCBI Taxonomy" id="13706"/>
    <lineage>
        <taxon>Eukaryota</taxon>
        <taxon>Fungi</taxon>
        <taxon>Fungi incertae sedis</taxon>
        <taxon>Mucoromycota</taxon>
        <taxon>Mucoromycotina</taxon>
        <taxon>Mucoromycetes</taxon>
        <taxon>Mucorales</taxon>
        <taxon>Syncephalastraceae</taxon>
        <taxon>Syncephalastrum</taxon>
    </lineage>
</organism>
<evidence type="ECO:0000256" key="1">
    <source>
        <dbReference type="ARBA" id="ARBA00004125"/>
    </source>
</evidence>
<dbReference type="SMART" id="SM00054">
    <property type="entry name" value="EFh"/>
    <property type="match status" value="1"/>
</dbReference>
<feature type="compositionally biased region" description="Low complexity" evidence="16">
    <location>
        <begin position="107"/>
        <end position="141"/>
    </location>
</feature>
<dbReference type="InterPro" id="IPR013182">
    <property type="entry name" value="DUF1720"/>
</dbReference>
<feature type="region of interest" description="Disordered" evidence="16">
    <location>
        <begin position="298"/>
        <end position="318"/>
    </location>
</feature>
<keyword evidence="7" id="KW-0254">Endocytosis</keyword>
<evidence type="ECO:0000256" key="5">
    <source>
        <dbReference type="ARBA" id="ARBA00022475"/>
    </source>
</evidence>
<gene>
    <name evidence="19" type="ORF">BCR43DRAFT_485839</name>
</gene>
<dbReference type="PROSITE" id="PS00018">
    <property type="entry name" value="EF_HAND_1"/>
    <property type="match status" value="1"/>
</dbReference>
<comment type="similarity">
    <text evidence="4">Belongs to the END3 family.</text>
</comment>
<evidence type="ECO:0000256" key="14">
    <source>
        <dbReference type="ARBA" id="ARBA00029684"/>
    </source>
</evidence>
<evidence type="ECO:0000256" key="12">
    <source>
        <dbReference type="ARBA" id="ARBA00023136"/>
    </source>
</evidence>
<dbReference type="PANTHER" id="PTHR11216:SF174">
    <property type="entry name" value="GH06923P"/>
    <property type="match status" value="1"/>
</dbReference>
<dbReference type="Pfam" id="PF08226">
    <property type="entry name" value="DUF1720"/>
    <property type="match status" value="1"/>
</dbReference>
<evidence type="ECO:0000313" key="19">
    <source>
        <dbReference type="EMBL" id="ORZ00811.1"/>
    </source>
</evidence>
<dbReference type="InterPro" id="IPR002048">
    <property type="entry name" value="EF_hand_dom"/>
</dbReference>
<dbReference type="AlphaFoldDB" id="A0A1X2HN73"/>
<keyword evidence="10" id="KW-0106">Calcium</keyword>
<keyword evidence="6" id="KW-0963">Cytoplasm</keyword>
<dbReference type="Gene3D" id="1.10.238.10">
    <property type="entry name" value="EF-hand"/>
    <property type="match status" value="2"/>
</dbReference>
<evidence type="ECO:0000256" key="6">
    <source>
        <dbReference type="ARBA" id="ARBA00022490"/>
    </source>
</evidence>
<dbReference type="SMART" id="SM00027">
    <property type="entry name" value="EH"/>
    <property type="match status" value="2"/>
</dbReference>
<keyword evidence="5" id="KW-1003">Cell membrane</keyword>
<dbReference type="GO" id="GO:0016197">
    <property type="term" value="P:endosomal transport"/>
    <property type="evidence" value="ECO:0007669"/>
    <property type="project" value="TreeGrafter"/>
</dbReference>
<dbReference type="PROSITE" id="PS50031">
    <property type="entry name" value="EH"/>
    <property type="match status" value="2"/>
</dbReference>
<evidence type="ECO:0000259" key="17">
    <source>
        <dbReference type="PROSITE" id="PS50031"/>
    </source>
</evidence>
<evidence type="ECO:0000256" key="15">
    <source>
        <dbReference type="SAM" id="Coils"/>
    </source>
</evidence>
<dbReference type="GO" id="GO:0006897">
    <property type="term" value="P:endocytosis"/>
    <property type="evidence" value="ECO:0007669"/>
    <property type="project" value="UniProtKB-KW"/>
</dbReference>
<keyword evidence="20" id="KW-1185">Reference proteome</keyword>
<dbReference type="InterPro" id="IPR011992">
    <property type="entry name" value="EF-hand-dom_pair"/>
</dbReference>
<feature type="coiled-coil region" evidence="15">
    <location>
        <begin position="410"/>
        <end position="461"/>
    </location>
</feature>
<evidence type="ECO:0000256" key="13">
    <source>
        <dbReference type="ARBA" id="ARBA00023212"/>
    </source>
</evidence>
<dbReference type="FunCoup" id="A0A1X2HN73">
    <property type="interactions" value="27"/>
</dbReference>
<comment type="caution">
    <text evidence="19">The sequence shown here is derived from an EMBL/GenBank/DDBJ whole genome shotgun (WGS) entry which is preliminary data.</text>
</comment>
<evidence type="ECO:0000256" key="3">
    <source>
        <dbReference type="ARBA" id="ARBA00004413"/>
    </source>
</evidence>
<keyword evidence="12" id="KW-0472">Membrane</keyword>
<evidence type="ECO:0000256" key="11">
    <source>
        <dbReference type="ARBA" id="ARBA00023054"/>
    </source>
</evidence>
<dbReference type="GO" id="GO:0010008">
    <property type="term" value="C:endosome membrane"/>
    <property type="evidence" value="ECO:0007669"/>
    <property type="project" value="UniProtKB-SubCell"/>
</dbReference>
<evidence type="ECO:0000256" key="4">
    <source>
        <dbReference type="ARBA" id="ARBA00009909"/>
    </source>
</evidence>
<keyword evidence="11 15" id="KW-0175">Coiled coil</keyword>
<keyword evidence="8" id="KW-0677">Repeat</keyword>
<dbReference type="PANTHER" id="PTHR11216">
    <property type="entry name" value="EH DOMAIN"/>
    <property type="match status" value="1"/>
</dbReference>
<sequence length="469" mass="52660">MSGITQAERSKYAEIFQARGQVNGYMPANVARDVLLSSNLPPHRLERIWDLADIDKDGNLDFEEFCVAMHLTFDCINGVEPPTTLPPNLIPANKGHLVANAGVYPQQTGYQQPQPTGYQQPQPTGYQQPQPTGYQQPQPTGIYPQQTGYHSPMQPQQTGMYPQQAGFSMQYQQPLPTGQAMQPAYTGYTAVPAAPQVEFSWDMTSEDMTAYQNIFAKYANDSGKVKFGEMEDFYATLGLPRTDLSNAWNLVNVNHMQGITQDQCITFYHILNQRTKGAPIPKSLPPDLKEAFAGEYSADLGERPGSGSGARKGNTTSMSKSAKLADSYVNRLGAASTSLSSKGSAVKGDKFDEEDMLKRELAELKERVREAERRSAAAKNEEDYDSFASRPLREQFQALYDYKLQQLTDQADVEDKVRKQERDIEAARDAVRRLNRIVDEVRSKKRELENLLDERRMEVQKTLRLMNEA</sequence>
<dbReference type="GO" id="GO:0007015">
    <property type="term" value="P:actin filament organization"/>
    <property type="evidence" value="ECO:0007669"/>
    <property type="project" value="InterPro"/>
</dbReference>